<name>A0A3G8Y925_9DEIO</name>
<organism evidence="2 3">
    <name type="scientific">Deinococcus psychrotolerans</name>
    <dbReference type="NCBI Taxonomy" id="2489213"/>
    <lineage>
        <taxon>Bacteria</taxon>
        <taxon>Thermotogati</taxon>
        <taxon>Deinococcota</taxon>
        <taxon>Deinococci</taxon>
        <taxon>Deinococcales</taxon>
        <taxon>Deinococcaceae</taxon>
        <taxon>Deinococcus</taxon>
    </lineage>
</organism>
<dbReference type="EMBL" id="CP034183">
    <property type="protein sequence ID" value="AZI41862.1"/>
    <property type="molecule type" value="Genomic_DNA"/>
</dbReference>
<evidence type="ECO:0000313" key="2">
    <source>
        <dbReference type="EMBL" id="AZI41862.1"/>
    </source>
</evidence>
<proteinExistence type="predicted"/>
<feature type="compositionally biased region" description="Low complexity" evidence="1">
    <location>
        <begin position="155"/>
        <end position="172"/>
    </location>
</feature>
<dbReference type="RefSeq" id="WP_124867795.1">
    <property type="nucleotide sequence ID" value="NZ_CP034183.1"/>
</dbReference>
<dbReference type="OrthoDB" id="58921at2"/>
<reference evidence="2 3" key="1">
    <citation type="submission" date="2018-11" db="EMBL/GenBank/DDBJ databases">
        <title>Deinococcus shelandsis sp. nov., isolated from South Shetland Islands soil of Antarctica.</title>
        <authorList>
            <person name="Tian J."/>
        </authorList>
    </citation>
    <scope>NUCLEOTIDE SEQUENCE [LARGE SCALE GENOMIC DNA]</scope>
    <source>
        <strain evidence="2 3">S14-83T</strain>
    </source>
</reference>
<dbReference type="Proteomes" id="UP000276417">
    <property type="component" value="Chromosome 1"/>
</dbReference>
<gene>
    <name evidence="2" type="ORF">EHF33_03100</name>
</gene>
<feature type="region of interest" description="Disordered" evidence="1">
    <location>
        <begin position="143"/>
        <end position="172"/>
    </location>
</feature>
<dbReference type="AlphaFoldDB" id="A0A3G8Y925"/>
<sequence>MGSGSLQDFISSLEPTRMALEQLVRWVINTVLRLGLHFIGRRPDYDAFHATVQARMSAVQPTPAEVDTALKLHEGGVISLESIHARIGIEESQAEKERMALEGITPALALKILAAAPAWVGLKALQLAFPALLISDSQVEEQRQADLGGAPPVNPADLNALDGAALDNAPNP</sequence>
<protein>
    <submittedName>
        <fullName evidence="2">Uncharacterized protein</fullName>
    </submittedName>
</protein>
<dbReference type="KEGG" id="dph:EHF33_03100"/>
<keyword evidence="3" id="KW-1185">Reference proteome</keyword>
<evidence type="ECO:0000256" key="1">
    <source>
        <dbReference type="SAM" id="MobiDB-lite"/>
    </source>
</evidence>
<evidence type="ECO:0000313" key="3">
    <source>
        <dbReference type="Proteomes" id="UP000276417"/>
    </source>
</evidence>
<accession>A0A3G8Y925</accession>